<dbReference type="Proteomes" id="UP000249915">
    <property type="component" value="Unassembled WGS sequence"/>
</dbReference>
<keyword evidence="5 7" id="KW-0472">Membrane</keyword>
<comment type="subcellular location">
    <subcellularLocation>
        <location evidence="1">Cell membrane</location>
        <topology evidence="1">Multi-pass membrane protein</topology>
    </subcellularLocation>
</comment>
<evidence type="ECO:0000256" key="5">
    <source>
        <dbReference type="ARBA" id="ARBA00023136"/>
    </source>
</evidence>
<feature type="transmembrane region" description="Helical" evidence="7">
    <location>
        <begin position="256"/>
        <end position="277"/>
    </location>
</feature>
<name>A0A2V4B0Y7_9PSEU</name>
<keyword evidence="9" id="KW-1185">Reference proteome</keyword>
<proteinExistence type="predicted"/>
<comment type="caution">
    <text evidence="8">The sequence shown here is derived from an EMBL/GenBank/DDBJ whole genome shotgun (WGS) entry which is preliminary data.</text>
</comment>
<dbReference type="SUPFAM" id="SSF63829">
    <property type="entry name" value="Calcium-dependent phosphotriesterase"/>
    <property type="match status" value="1"/>
</dbReference>
<feature type="transmembrane region" description="Helical" evidence="7">
    <location>
        <begin position="163"/>
        <end position="186"/>
    </location>
</feature>
<protein>
    <submittedName>
        <fullName evidence="8">ABC transporter permease</fullName>
    </submittedName>
</protein>
<dbReference type="OrthoDB" id="6844941at2"/>
<sequence length="735" mass="79872">MTASVTSRRPGPRRPPERNVLENETLGTRLHYLRRKIALQQVFAELFEKRWMEPAIPLTLLVGVVVFFSVATPGFATPENLLSSAAELAELSLVCIGMAVVMISGGIDLSVGSMFGLCNILMILLITLGGVPVPLALLLTLFAGAILGGVNGGIVAYLKARPFLTTLVTLIVFRGVLNLLDLNFSAQTATVFVLDPMWEWLGTGKVAGIPFSFVTLVVVLLIGHVLLSRSRIGWHITAVGASRRAARHAGIKVERVLLLCYVISGALCALAGIFYAARLSSASARVGEGLELNVLTAVILGGISLSGGKGTVWRAFIGAATISLLGKGLLLMNVGGEVLQTALAAVLIVAVGLDIKWGKNRGKAIQKTYVNPTLLRYRPAPDVRRGSGSAYEVNDRLLGAEAIGVGEVEGPEDVVLDSQGRLYCGTRQGWILRFSGRDFEHKEIFARIGGHPLGLGFDAEENLVVCVGGMGLYAVSPDGTPRKLSDETNRDWTRLRDDSRLRLADDLDITPDGKIYFSEATTRFGMADWILDGIEGRPNGRLLCYDPATGTTRTVIRDLVFPNGICSCHDGESLLIAQTWLCRILRYYHSGPNKGRLEIFMDNFPGYLDNINRSSDGGYWIALNGMRSPAYDLAMRMPSFRRRMMKRIPRDEWLYPSMNHGCVVKVSEAGDVLDTYWDPGGEAHATITSMREHDGYLYIGGLENNRVGRIKLSGSGAAQVDNRRPQSSARPVSVN</sequence>
<gene>
    <name evidence="8" type="ORF">BAY60_15985</name>
</gene>
<feature type="transmembrane region" description="Helical" evidence="7">
    <location>
        <begin position="114"/>
        <end position="131"/>
    </location>
</feature>
<dbReference type="Pfam" id="PF02653">
    <property type="entry name" value="BPD_transp_2"/>
    <property type="match status" value="1"/>
</dbReference>
<feature type="compositionally biased region" description="Polar residues" evidence="6">
    <location>
        <begin position="725"/>
        <end position="735"/>
    </location>
</feature>
<feature type="region of interest" description="Disordered" evidence="6">
    <location>
        <begin position="716"/>
        <end position="735"/>
    </location>
</feature>
<evidence type="ECO:0000313" key="8">
    <source>
        <dbReference type="EMBL" id="PXY27864.1"/>
    </source>
</evidence>
<feature type="transmembrane region" description="Helical" evidence="7">
    <location>
        <begin position="338"/>
        <end position="357"/>
    </location>
</feature>
<dbReference type="EMBL" id="MASW01000002">
    <property type="protein sequence ID" value="PXY27864.1"/>
    <property type="molecule type" value="Genomic_DNA"/>
</dbReference>
<reference evidence="8 9" key="1">
    <citation type="submission" date="2016-07" db="EMBL/GenBank/DDBJ databases">
        <title>Draft genome sequence of Prauserella muralis DSM 45305, isolated from a mould-covered wall in an indoor environment.</title>
        <authorList>
            <person name="Ruckert C."/>
            <person name="Albersmeier A."/>
            <person name="Jiang C.-L."/>
            <person name="Jiang Y."/>
            <person name="Kalinowski J."/>
            <person name="Schneider O."/>
            <person name="Winkler A."/>
            <person name="Zotchev S.B."/>
        </authorList>
    </citation>
    <scope>NUCLEOTIDE SEQUENCE [LARGE SCALE GENOMIC DNA]</scope>
    <source>
        <strain evidence="8 9">DSM 45305</strain>
    </source>
</reference>
<organism evidence="8 9">
    <name type="scientific">Prauserella muralis</name>
    <dbReference type="NCBI Taxonomy" id="588067"/>
    <lineage>
        <taxon>Bacteria</taxon>
        <taxon>Bacillati</taxon>
        <taxon>Actinomycetota</taxon>
        <taxon>Actinomycetes</taxon>
        <taxon>Pseudonocardiales</taxon>
        <taxon>Pseudonocardiaceae</taxon>
        <taxon>Prauserella</taxon>
    </lineage>
</organism>
<evidence type="ECO:0000256" key="4">
    <source>
        <dbReference type="ARBA" id="ARBA00022989"/>
    </source>
</evidence>
<evidence type="ECO:0000256" key="6">
    <source>
        <dbReference type="SAM" id="MobiDB-lite"/>
    </source>
</evidence>
<evidence type="ECO:0000256" key="2">
    <source>
        <dbReference type="ARBA" id="ARBA00022475"/>
    </source>
</evidence>
<dbReference type="InterPro" id="IPR018119">
    <property type="entry name" value="Strictosidine_synth_cons-reg"/>
</dbReference>
<feature type="transmembrane region" description="Helical" evidence="7">
    <location>
        <begin position="137"/>
        <end position="158"/>
    </location>
</feature>
<dbReference type="FunFam" id="2.120.10.30:FF:000066">
    <property type="entry name" value="ABC transporter permease protein"/>
    <property type="match status" value="1"/>
</dbReference>
<dbReference type="InterPro" id="IPR011042">
    <property type="entry name" value="6-blade_b-propeller_TolB-like"/>
</dbReference>
<accession>A0A2V4B0Y7</accession>
<evidence type="ECO:0000256" key="3">
    <source>
        <dbReference type="ARBA" id="ARBA00022692"/>
    </source>
</evidence>
<dbReference type="RefSeq" id="WP_112281879.1">
    <property type="nucleotide sequence ID" value="NZ_MASW01000002.1"/>
</dbReference>
<feature type="transmembrane region" description="Helical" evidence="7">
    <location>
        <begin position="55"/>
        <end position="76"/>
    </location>
</feature>
<evidence type="ECO:0000256" key="1">
    <source>
        <dbReference type="ARBA" id="ARBA00004651"/>
    </source>
</evidence>
<dbReference type="GO" id="GO:0022857">
    <property type="term" value="F:transmembrane transporter activity"/>
    <property type="evidence" value="ECO:0007669"/>
    <property type="project" value="InterPro"/>
</dbReference>
<dbReference type="Pfam" id="PF20067">
    <property type="entry name" value="SSL_N"/>
    <property type="match status" value="1"/>
</dbReference>
<keyword evidence="4 7" id="KW-1133">Transmembrane helix</keyword>
<feature type="transmembrane region" description="Helical" evidence="7">
    <location>
        <begin position="88"/>
        <end position="107"/>
    </location>
</feature>
<dbReference type="InterPro" id="IPR001851">
    <property type="entry name" value="ABC_transp_permease"/>
</dbReference>
<dbReference type="PANTHER" id="PTHR32196">
    <property type="entry name" value="ABC TRANSPORTER PERMEASE PROTEIN YPHD-RELATED-RELATED"/>
    <property type="match status" value="1"/>
</dbReference>
<dbReference type="CDD" id="cd06579">
    <property type="entry name" value="TM_PBP1_transp_AraH_like"/>
    <property type="match status" value="1"/>
</dbReference>
<dbReference type="GO" id="GO:0005886">
    <property type="term" value="C:plasma membrane"/>
    <property type="evidence" value="ECO:0007669"/>
    <property type="project" value="UniProtKB-SubCell"/>
</dbReference>
<evidence type="ECO:0000313" key="9">
    <source>
        <dbReference type="Proteomes" id="UP000249915"/>
    </source>
</evidence>
<dbReference type="AlphaFoldDB" id="A0A2V4B0Y7"/>
<evidence type="ECO:0000256" key="7">
    <source>
        <dbReference type="SAM" id="Phobius"/>
    </source>
</evidence>
<feature type="transmembrane region" description="Helical" evidence="7">
    <location>
        <begin position="289"/>
        <end position="305"/>
    </location>
</feature>
<dbReference type="Gene3D" id="2.120.10.30">
    <property type="entry name" value="TolB, C-terminal domain"/>
    <property type="match status" value="1"/>
</dbReference>
<feature type="transmembrane region" description="Helical" evidence="7">
    <location>
        <begin position="206"/>
        <end position="227"/>
    </location>
</feature>
<dbReference type="Pfam" id="PF03088">
    <property type="entry name" value="Str_synth"/>
    <property type="match status" value="1"/>
</dbReference>
<keyword evidence="2" id="KW-1003">Cell membrane</keyword>
<keyword evidence="3 7" id="KW-0812">Transmembrane</keyword>